<comment type="pathway">
    <text evidence="1 7">Cell wall biogenesis; peptidoglycan biosynthesis.</text>
</comment>
<evidence type="ECO:0000259" key="9">
    <source>
        <dbReference type="PROSITE" id="PS52029"/>
    </source>
</evidence>
<keyword evidence="5 7" id="KW-0573">Peptidoglycan synthesis</keyword>
<keyword evidence="8" id="KW-0472">Membrane</keyword>
<name>A0A0B5CIZ9_NEIEG</name>
<evidence type="ECO:0000256" key="2">
    <source>
        <dbReference type="ARBA" id="ARBA00005992"/>
    </source>
</evidence>
<dbReference type="InterPro" id="IPR038063">
    <property type="entry name" value="Transpep_catalytic_dom"/>
</dbReference>
<proteinExistence type="inferred from homology"/>
<keyword evidence="8" id="KW-0812">Transmembrane</keyword>
<feature type="active site" description="Nucleophile" evidence="7">
    <location>
        <position position="176"/>
    </location>
</feature>
<dbReference type="GO" id="GO:0009252">
    <property type="term" value="P:peptidoglycan biosynthetic process"/>
    <property type="evidence" value="ECO:0007669"/>
    <property type="project" value="UniProtKB-UniPathway"/>
</dbReference>
<sequence>MKKKTASVLFGSVIFLLIGGVYVFFKHESGTPESLSIGNTAGLSARQQNLLRQPALPADSEIAKLVVRKADREMDAYDAQGRLLKTYPVALGFNPVGHKQFEGDGKTPEGRYTINDRNPNSGYHKNLGVSYPNDADRAYAAAQGKSAGGDIKIHGMRNGMGSIGAQHLHRDWTHGCIAVTDGEIDELYALVKPQAEIEILP</sequence>
<evidence type="ECO:0000256" key="6">
    <source>
        <dbReference type="ARBA" id="ARBA00023316"/>
    </source>
</evidence>
<evidence type="ECO:0000256" key="7">
    <source>
        <dbReference type="PROSITE-ProRule" id="PRU01373"/>
    </source>
</evidence>
<dbReference type="GO" id="GO:0008360">
    <property type="term" value="P:regulation of cell shape"/>
    <property type="evidence" value="ECO:0007669"/>
    <property type="project" value="UniProtKB-UniRule"/>
</dbReference>
<dbReference type="InterPro" id="IPR005490">
    <property type="entry name" value="LD_TPept_cat_dom"/>
</dbReference>
<dbReference type="PROSITE" id="PS52029">
    <property type="entry name" value="LD_TPASE"/>
    <property type="match status" value="1"/>
</dbReference>
<dbReference type="GO" id="GO:0016740">
    <property type="term" value="F:transferase activity"/>
    <property type="evidence" value="ECO:0007669"/>
    <property type="project" value="UniProtKB-KW"/>
</dbReference>
<reference evidence="10 11" key="2">
    <citation type="journal article" date="2015" name="PLoS Genet.">
        <title>Common Cell Shape Evolution of Two Nasopharyngeal Pathogens.</title>
        <authorList>
            <person name="Veyrier F.J."/>
            <person name="Biais N."/>
            <person name="Morales P."/>
            <person name="Belkacem N."/>
            <person name="Guilhen C."/>
            <person name="Ranjeva S."/>
            <person name="Sismeiro O."/>
            <person name="Pehau-Arnaudet G."/>
            <person name="Rocha E.P."/>
            <person name="Werts C."/>
            <person name="Taha M.K."/>
            <person name="Boneca I.G."/>
        </authorList>
    </citation>
    <scope>NUCLEOTIDE SEQUENCE [LARGE SCALE GENOMIC DNA]</scope>
    <source>
        <strain evidence="10 11">ATCC 29315</strain>
    </source>
</reference>
<dbReference type="PATRIC" id="fig|546263.7.peg.1964"/>
<keyword evidence="6 7" id="KW-0961">Cell wall biogenesis/degradation</keyword>
<evidence type="ECO:0000256" key="3">
    <source>
        <dbReference type="ARBA" id="ARBA00022679"/>
    </source>
</evidence>
<feature type="active site" description="Proton donor/acceptor" evidence="7">
    <location>
        <position position="154"/>
    </location>
</feature>
<keyword evidence="4 7" id="KW-0133">Cell shape</keyword>
<evidence type="ECO:0000256" key="4">
    <source>
        <dbReference type="ARBA" id="ARBA00022960"/>
    </source>
</evidence>
<feature type="domain" description="L,D-TPase catalytic" evidence="9">
    <location>
        <begin position="63"/>
        <end position="200"/>
    </location>
</feature>
<gene>
    <name evidence="10" type="ORF">NELON_09130</name>
</gene>
<dbReference type="AlphaFoldDB" id="A0A0B5CIZ9"/>
<evidence type="ECO:0000256" key="5">
    <source>
        <dbReference type="ARBA" id="ARBA00022984"/>
    </source>
</evidence>
<evidence type="ECO:0000313" key="11">
    <source>
        <dbReference type="Proteomes" id="UP000031392"/>
    </source>
</evidence>
<comment type="similarity">
    <text evidence="2">Belongs to the YkuD family.</text>
</comment>
<keyword evidence="11" id="KW-1185">Reference proteome</keyword>
<keyword evidence="8" id="KW-1133">Transmembrane helix</keyword>
<organism evidence="10 11">
    <name type="scientific">Neisseria elongata subsp. glycolytica ATCC 29315</name>
    <dbReference type="NCBI Taxonomy" id="546263"/>
    <lineage>
        <taxon>Bacteria</taxon>
        <taxon>Pseudomonadati</taxon>
        <taxon>Pseudomonadota</taxon>
        <taxon>Betaproteobacteria</taxon>
        <taxon>Neisseriales</taxon>
        <taxon>Neisseriaceae</taxon>
        <taxon>Neisseria</taxon>
    </lineage>
</organism>
<dbReference type="Pfam" id="PF03734">
    <property type="entry name" value="YkuD"/>
    <property type="match status" value="1"/>
</dbReference>
<dbReference type="GO" id="GO:0004180">
    <property type="term" value="F:carboxypeptidase activity"/>
    <property type="evidence" value="ECO:0007669"/>
    <property type="project" value="UniProtKB-ARBA"/>
</dbReference>
<evidence type="ECO:0000313" key="10">
    <source>
        <dbReference type="EMBL" id="AJE19043.1"/>
    </source>
</evidence>
<dbReference type="SUPFAM" id="SSF141523">
    <property type="entry name" value="L,D-transpeptidase catalytic domain-like"/>
    <property type="match status" value="1"/>
</dbReference>
<evidence type="ECO:0000256" key="8">
    <source>
        <dbReference type="SAM" id="Phobius"/>
    </source>
</evidence>
<feature type="transmembrane region" description="Helical" evidence="8">
    <location>
        <begin position="7"/>
        <end position="25"/>
    </location>
</feature>
<dbReference type="UniPathway" id="UPA00219"/>
<dbReference type="PANTHER" id="PTHR36699">
    <property type="entry name" value="LD-TRANSPEPTIDASE"/>
    <property type="match status" value="1"/>
</dbReference>
<dbReference type="PANTHER" id="PTHR36699:SF1">
    <property type="entry name" value="L,D-TRANSPEPTIDASE YAFK-RELATED"/>
    <property type="match status" value="1"/>
</dbReference>
<reference evidence="11" key="1">
    <citation type="submission" date="2014-05" db="EMBL/GenBank/DDBJ databases">
        <title>Complete Genome sequence of Neisseria elongata subsp. glycolytica.</title>
        <authorList>
            <person name="Veyrier F.J."/>
            <person name="Taha M.-K."/>
        </authorList>
    </citation>
    <scope>NUCLEOTIDE SEQUENCE [LARGE SCALE GENOMIC DNA]</scope>
    <source>
        <strain evidence="11">ATCC 29315</strain>
    </source>
</reference>
<evidence type="ECO:0000256" key="1">
    <source>
        <dbReference type="ARBA" id="ARBA00004752"/>
    </source>
</evidence>
<dbReference type="Gene3D" id="2.40.440.10">
    <property type="entry name" value="L,D-transpeptidase catalytic domain-like"/>
    <property type="match status" value="1"/>
</dbReference>
<dbReference type="KEGG" id="nel:NELON_09130"/>
<protein>
    <recommendedName>
        <fullName evidence="9">L,D-TPase catalytic domain-containing protein</fullName>
    </recommendedName>
</protein>
<dbReference type="Proteomes" id="UP000031392">
    <property type="component" value="Chromosome"/>
</dbReference>
<accession>A0A0B5CIZ9</accession>
<dbReference type="HOGENOM" id="CLU_102842_0_1_4"/>
<keyword evidence="3" id="KW-0808">Transferase</keyword>
<dbReference type="CDD" id="cd16913">
    <property type="entry name" value="YkuD_like"/>
    <property type="match status" value="1"/>
</dbReference>
<dbReference type="GO" id="GO:0071555">
    <property type="term" value="P:cell wall organization"/>
    <property type="evidence" value="ECO:0007669"/>
    <property type="project" value="UniProtKB-UniRule"/>
</dbReference>
<dbReference type="EMBL" id="CP007726">
    <property type="protein sequence ID" value="AJE19043.1"/>
    <property type="molecule type" value="Genomic_DNA"/>
</dbReference>